<feature type="compositionally biased region" description="Acidic residues" evidence="3">
    <location>
        <begin position="45"/>
        <end position="59"/>
    </location>
</feature>
<evidence type="ECO:0000256" key="1">
    <source>
        <dbReference type="ARBA" id="ARBA00023125"/>
    </source>
</evidence>
<dbReference type="Pfam" id="PF00505">
    <property type="entry name" value="HMG_box"/>
    <property type="match status" value="1"/>
</dbReference>
<reference evidence="5" key="1">
    <citation type="submission" date="2021-01" db="EMBL/GenBank/DDBJ databases">
        <authorList>
            <person name="Corre E."/>
            <person name="Pelletier E."/>
            <person name="Niang G."/>
            <person name="Scheremetjew M."/>
            <person name="Finn R."/>
            <person name="Kale V."/>
            <person name="Holt S."/>
            <person name="Cochrane G."/>
            <person name="Meng A."/>
            <person name="Brown T."/>
            <person name="Cohen L."/>
        </authorList>
    </citation>
    <scope>NUCLEOTIDE SEQUENCE</scope>
    <source>
        <strain evidence="5">SM1012Den-03</strain>
    </source>
</reference>
<dbReference type="InterPro" id="IPR009071">
    <property type="entry name" value="HMG_box_dom"/>
</dbReference>
<evidence type="ECO:0000313" key="5">
    <source>
        <dbReference type="EMBL" id="CAD9569700.1"/>
    </source>
</evidence>
<dbReference type="AlphaFoldDB" id="A0A7S2P114"/>
<feature type="domain" description="HMG box" evidence="4">
    <location>
        <begin position="143"/>
        <end position="211"/>
    </location>
</feature>
<protein>
    <recommendedName>
        <fullName evidence="4">HMG box domain-containing protein</fullName>
    </recommendedName>
</protein>
<dbReference type="PANTHER" id="PTHR48112">
    <property type="entry name" value="HIGH MOBILITY GROUP PROTEIN DSP1"/>
    <property type="match status" value="1"/>
</dbReference>
<dbReference type="InterPro" id="IPR003958">
    <property type="entry name" value="CBFA_NFYB_domain"/>
</dbReference>
<gene>
    <name evidence="5" type="ORF">SMAR0320_LOCUS99</name>
</gene>
<feature type="compositionally biased region" description="Basic and acidic residues" evidence="3">
    <location>
        <begin position="322"/>
        <end position="334"/>
    </location>
</feature>
<feature type="compositionally biased region" description="Low complexity" evidence="3">
    <location>
        <begin position="119"/>
        <end position="130"/>
    </location>
</feature>
<evidence type="ECO:0000256" key="2">
    <source>
        <dbReference type="PROSITE-ProRule" id="PRU00267"/>
    </source>
</evidence>
<dbReference type="CDD" id="cd22929">
    <property type="entry name" value="HFD_POLE4-like"/>
    <property type="match status" value="1"/>
</dbReference>
<accession>A0A7S2P114</accession>
<dbReference type="GO" id="GO:0046982">
    <property type="term" value="F:protein heterodimerization activity"/>
    <property type="evidence" value="ECO:0007669"/>
    <property type="project" value="InterPro"/>
</dbReference>
<organism evidence="5">
    <name type="scientific">Skeletonema marinoi</name>
    <dbReference type="NCBI Taxonomy" id="267567"/>
    <lineage>
        <taxon>Eukaryota</taxon>
        <taxon>Sar</taxon>
        <taxon>Stramenopiles</taxon>
        <taxon>Ochrophyta</taxon>
        <taxon>Bacillariophyta</taxon>
        <taxon>Coscinodiscophyceae</taxon>
        <taxon>Thalassiosirophycidae</taxon>
        <taxon>Thalassiosirales</taxon>
        <taxon>Skeletonemataceae</taxon>
        <taxon>Skeletonema</taxon>
        <taxon>Skeletonema marinoi-dohrnii complex</taxon>
    </lineage>
</organism>
<dbReference type="Gene3D" id="1.10.30.10">
    <property type="entry name" value="High mobility group box domain"/>
    <property type="match status" value="1"/>
</dbReference>
<dbReference type="InterPro" id="IPR050342">
    <property type="entry name" value="HMGB"/>
</dbReference>
<feature type="DNA-binding region" description="HMG box" evidence="2">
    <location>
        <begin position="143"/>
        <end position="211"/>
    </location>
</feature>
<dbReference type="GO" id="GO:0003677">
    <property type="term" value="F:DNA binding"/>
    <property type="evidence" value="ECO:0007669"/>
    <property type="project" value="UniProtKB-UniRule"/>
</dbReference>
<dbReference type="Gene3D" id="1.10.20.10">
    <property type="entry name" value="Histone, subunit A"/>
    <property type="match status" value="1"/>
</dbReference>
<feature type="compositionally biased region" description="Gly residues" evidence="3">
    <location>
        <begin position="337"/>
        <end position="351"/>
    </location>
</feature>
<dbReference type="EMBL" id="HBGZ01000149">
    <property type="protein sequence ID" value="CAD9569700.1"/>
    <property type="molecule type" value="Transcribed_RNA"/>
</dbReference>
<evidence type="ECO:0000256" key="3">
    <source>
        <dbReference type="SAM" id="MobiDB-lite"/>
    </source>
</evidence>
<proteinExistence type="predicted"/>
<keyword evidence="1 2" id="KW-0238">DNA-binding</keyword>
<dbReference type="CDD" id="cd00084">
    <property type="entry name" value="HMG-box_SF"/>
    <property type="match status" value="1"/>
</dbReference>
<evidence type="ECO:0000259" key="4">
    <source>
        <dbReference type="PROSITE" id="PS50118"/>
    </source>
</evidence>
<dbReference type="Pfam" id="PF00808">
    <property type="entry name" value="CBFD_NFYB_HMF"/>
    <property type="match status" value="1"/>
</dbReference>
<dbReference type="InterPro" id="IPR036910">
    <property type="entry name" value="HMG_box_dom_sf"/>
</dbReference>
<dbReference type="SMART" id="SM00398">
    <property type="entry name" value="HMG"/>
    <property type="match status" value="1"/>
</dbReference>
<feature type="region of interest" description="Disordered" evidence="3">
    <location>
        <begin position="322"/>
        <end position="367"/>
    </location>
</feature>
<feature type="compositionally biased region" description="Basic and acidic residues" evidence="3">
    <location>
        <begin position="96"/>
        <end position="108"/>
    </location>
</feature>
<dbReference type="GO" id="GO:0005634">
    <property type="term" value="C:nucleus"/>
    <property type="evidence" value="ECO:0007669"/>
    <property type="project" value="UniProtKB-UniRule"/>
</dbReference>
<feature type="compositionally biased region" description="Basic and acidic residues" evidence="3">
    <location>
        <begin position="1"/>
        <end position="11"/>
    </location>
</feature>
<feature type="region of interest" description="Disordered" evidence="3">
    <location>
        <begin position="1"/>
        <end position="147"/>
    </location>
</feature>
<feature type="compositionally biased region" description="Basic and acidic residues" evidence="3">
    <location>
        <begin position="60"/>
        <end position="70"/>
    </location>
</feature>
<keyword evidence="2" id="KW-0539">Nucleus</keyword>
<dbReference type="SUPFAM" id="SSF47113">
    <property type="entry name" value="Histone-fold"/>
    <property type="match status" value="1"/>
</dbReference>
<dbReference type="InterPro" id="IPR009072">
    <property type="entry name" value="Histone-fold"/>
</dbReference>
<sequence length="367" mass="39912">MMAKSSTKDDTDAVNDAHINDDTSIKEMSAVEEANIVGATANDTNDTDVPIEEDENDTNNEDKVEEADRANDDDEHDDDAASKSSEKDEENEDNDKDAANKSNSKDNNDGTPSKKRPAPSDAPSNAPPTSNEEDNTPLPTLPLKKGRTAYFIFANDKREELKQKYQGEGVAALSKATGELWKQLQPAEKEVYETQAAQEREKYRVDKQRLIDAGVWPESGGGSGGGGANDAGEYDEDGILFPIGRIRKICKLDGDVKGMSKEATLLVAKATELFASKLGSEVVTMAQMSNRRKLLPDDVVEVCSVKERFMFLKDDLQDLIHEQKEVQKEKENEKASSGGGSKSDKSGGGGKPTSASLLSYFGKVHND</sequence>
<dbReference type="PROSITE" id="PS50118">
    <property type="entry name" value="HMG_BOX_2"/>
    <property type="match status" value="1"/>
</dbReference>
<dbReference type="SUPFAM" id="SSF47095">
    <property type="entry name" value="HMG-box"/>
    <property type="match status" value="1"/>
</dbReference>
<name>A0A7S2P114_9STRA</name>